<organism evidence="2 3">
    <name type="scientific">Nocardioides jiangsuensis</name>
    <dbReference type="NCBI Taxonomy" id="2866161"/>
    <lineage>
        <taxon>Bacteria</taxon>
        <taxon>Bacillati</taxon>
        <taxon>Actinomycetota</taxon>
        <taxon>Actinomycetes</taxon>
        <taxon>Propionibacteriales</taxon>
        <taxon>Nocardioidaceae</taxon>
        <taxon>Nocardioides</taxon>
    </lineage>
</organism>
<accession>A0ABS7RH68</accession>
<evidence type="ECO:0000313" key="3">
    <source>
        <dbReference type="Proteomes" id="UP000754710"/>
    </source>
</evidence>
<protein>
    <submittedName>
        <fullName evidence="2">DUF2784 domain-containing protein</fullName>
    </submittedName>
</protein>
<feature type="transmembrane region" description="Helical" evidence="1">
    <location>
        <begin position="41"/>
        <end position="59"/>
    </location>
</feature>
<name>A0ABS7RH68_9ACTN</name>
<dbReference type="RefSeq" id="WP_221023220.1">
    <property type="nucleotide sequence ID" value="NZ_JAIEZQ010000001.1"/>
</dbReference>
<dbReference type="Pfam" id="PF10861">
    <property type="entry name" value="DUF2784"/>
    <property type="match status" value="1"/>
</dbReference>
<gene>
    <name evidence="2" type="ORF">K1X13_01165</name>
</gene>
<feature type="transmembrane region" description="Helical" evidence="1">
    <location>
        <begin position="93"/>
        <end position="115"/>
    </location>
</feature>
<reference evidence="2 3" key="1">
    <citation type="submission" date="2021-08" db="EMBL/GenBank/DDBJ databases">
        <title>Nocardioides bacterium WL0053 sp. nov., isolated from the sediment.</title>
        <authorList>
            <person name="Wang L."/>
            <person name="Zhang D."/>
            <person name="Zhang A."/>
        </authorList>
    </citation>
    <scope>NUCLEOTIDE SEQUENCE [LARGE SCALE GENOMIC DNA]</scope>
    <source>
        <strain evidence="2 3">WL0053</strain>
    </source>
</reference>
<evidence type="ECO:0000256" key="1">
    <source>
        <dbReference type="SAM" id="Phobius"/>
    </source>
</evidence>
<comment type="caution">
    <text evidence="2">The sequence shown here is derived from an EMBL/GenBank/DDBJ whole genome shotgun (WGS) entry which is preliminary data.</text>
</comment>
<sequence>MAGIAAQAVVVLHLGYLLFVLLGGFLGLLDVRWLVPHGLGVIWGVVGTVAARACPLTLLEKDLIELDGGAPYAGTFISHHVAGVYYPAEWQEAVWHLSAVVVLTSYVVVAVHHLGRRADRPALPL</sequence>
<keyword evidence="1" id="KW-0472">Membrane</keyword>
<keyword evidence="1" id="KW-0812">Transmembrane</keyword>
<dbReference type="Proteomes" id="UP000754710">
    <property type="component" value="Unassembled WGS sequence"/>
</dbReference>
<evidence type="ECO:0000313" key="2">
    <source>
        <dbReference type="EMBL" id="MBY9073418.1"/>
    </source>
</evidence>
<dbReference type="InterPro" id="IPR021218">
    <property type="entry name" value="DUF2784"/>
</dbReference>
<keyword evidence="3" id="KW-1185">Reference proteome</keyword>
<proteinExistence type="predicted"/>
<keyword evidence="1" id="KW-1133">Transmembrane helix</keyword>
<feature type="transmembrane region" description="Helical" evidence="1">
    <location>
        <begin position="6"/>
        <end position="29"/>
    </location>
</feature>
<dbReference type="EMBL" id="JAIEZQ010000001">
    <property type="protein sequence ID" value="MBY9073418.1"/>
    <property type="molecule type" value="Genomic_DNA"/>
</dbReference>